<dbReference type="Pfam" id="PF20239">
    <property type="entry name" value="DUF6596"/>
    <property type="match status" value="1"/>
</dbReference>
<dbReference type="InterPro" id="IPR013324">
    <property type="entry name" value="RNA_pol_sigma_r3/r4-like"/>
</dbReference>
<dbReference type="SUPFAM" id="SSF88659">
    <property type="entry name" value="Sigma3 and sigma4 domains of RNA polymerase sigma factors"/>
    <property type="match status" value="1"/>
</dbReference>
<organism evidence="8 9">
    <name type="scientific">Streptomyces kanasensis</name>
    <dbReference type="NCBI Taxonomy" id="936756"/>
    <lineage>
        <taxon>Bacteria</taxon>
        <taxon>Bacillati</taxon>
        <taxon>Actinomycetota</taxon>
        <taxon>Actinomycetes</taxon>
        <taxon>Kitasatosporales</taxon>
        <taxon>Streptomycetaceae</taxon>
        <taxon>Streptomyces</taxon>
    </lineage>
</organism>
<dbReference type="InterPro" id="IPR046531">
    <property type="entry name" value="DUF6596"/>
</dbReference>
<evidence type="ECO:0000256" key="1">
    <source>
        <dbReference type="ARBA" id="ARBA00010641"/>
    </source>
</evidence>
<keyword evidence="2" id="KW-0805">Transcription regulation</keyword>
<name>A0A100Y7X0_9ACTN</name>
<dbReference type="Pfam" id="PF08281">
    <property type="entry name" value="Sigma70_r4_2"/>
    <property type="match status" value="1"/>
</dbReference>
<evidence type="ECO:0000256" key="2">
    <source>
        <dbReference type="ARBA" id="ARBA00023015"/>
    </source>
</evidence>
<dbReference type="InterPro" id="IPR013325">
    <property type="entry name" value="RNA_pol_sigma_r2"/>
</dbReference>
<gene>
    <name evidence="8" type="ORF">ATE80_07765</name>
</gene>
<dbReference type="AlphaFoldDB" id="A0A100Y7X0"/>
<protein>
    <submittedName>
        <fullName evidence="8">RNA polymerase subunit sigma-24</fullName>
    </submittedName>
</protein>
<dbReference type="PANTHER" id="PTHR47756">
    <property type="entry name" value="BLL6612 PROTEIN-RELATED"/>
    <property type="match status" value="1"/>
</dbReference>
<dbReference type="Pfam" id="PF04542">
    <property type="entry name" value="Sigma70_r2"/>
    <property type="match status" value="1"/>
</dbReference>
<feature type="domain" description="DUF6596" evidence="7">
    <location>
        <begin position="182"/>
        <end position="282"/>
    </location>
</feature>
<keyword evidence="9" id="KW-1185">Reference proteome</keyword>
<accession>A0A100Y7X0</accession>
<dbReference type="GO" id="GO:0006352">
    <property type="term" value="P:DNA-templated transcription initiation"/>
    <property type="evidence" value="ECO:0007669"/>
    <property type="project" value="InterPro"/>
</dbReference>
<keyword evidence="3" id="KW-0731">Sigma factor</keyword>
<dbReference type="GO" id="GO:0003677">
    <property type="term" value="F:DNA binding"/>
    <property type="evidence" value="ECO:0007669"/>
    <property type="project" value="InterPro"/>
</dbReference>
<comment type="similarity">
    <text evidence="1">Belongs to the sigma-70 factor family. ECF subfamily.</text>
</comment>
<dbReference type="InterPro" id="IPR013249">
    <property type="entry name" value="RNA_pol_sigma70_r4_t2"/>
</dbReference>
<dbReference type="InterPro" id="IPR007627">
    <property type="entry name" value="RNA_pol_sigma70_r2"/>
</dbReference>
<proteinExistence type="inferred from homology"/>
<dbReference type="PANTHER" id="PTHR47756:SF2">
    <property type="entry name" value="BLL6612 PROTEIN"/>
    <property type="match status" value="1"/>
</dbReference>
<dbReference type="STRING" id="936756.ATE80_07765"/>
<evidence type="ECO:0000313" key="9">
    <source>
        <dbReference type="Proteomes" id="UP000054011"/>
    </source>
</evidence>
<comment type="caution">
    <text evidence="8">The sequence shown here is derived from an EMBL/GenBank/DDBJ whole genome shotgun (WGS) entry which is preliminary data.</text>
</comment>
<dbReference type="OrthoDB" id="9780299at2"/>
<dbReference type="GO" id="GO:0016987">
    <property type="term" value="F:sigma factor activity"/>
    <property type="evidence" value="ECO:0007669"/>
    <property type="project" value="UniProtKB-KW"/>
</dbReference>
<evidence type="ECO:0000256" key="3">
    <source>
        <dbReference type="ARBA" id="ARBA00023082"/>
    </source>
</evidence>
<feature type="domain" description="RNA polymerase sigma-70 region 2" evidence="5">
    <location>
        <begin position="19"/>
        <end position="78"/>
    </location>
</feature>
<dbReference type="EMBL" id="LNSV01000013">
    <property type="protein sequence ID" value="KUH39314.1"/>
    <property type="molecule type" value="Genomic_DNA"/>
</dbReference>
<evidence type="ECO:0000259" key="6">
    <source>
        <dbReference type="Pfam" id="PF08281"/>
    </source>
</evidence>
<evidence type="ECO:0000313" key="8">
    <source>
        <dbReference type="EMBL" id="KUH39314.1"/>
    </source>
</evidence>
<dbReference type="Gene3D" id="1.10.1740.10">
    <property type="match status" value="1"/>
</dbReference>
<reference evidence="8 9" key="1">
    <citation type="submission" date="2015-11" db="EMBL/GenBank/DDBJ databases">
        <title>Genome-wide analysis reveals the secondary metabolome in Streptomyces kanasensis ZX01.</title>
        <authorList>
            <person name="Zhang G."/>
            <person name="Han L."/>
            <person name="Feng J."/>
            <person name="Zhang X."/>
        </authorList>
    </citation>
    <scope>NUCLEOTIDE SEQUENCE [LARGE SCALE GENOMIC DNA]</scope>
    <source>
        <strain evidence="8 9">ZX01</strain>
    </source>
</reference>
<evidence type="ECO:0000256" key="4">
    <source>
        <dbReference type="ARBA" id="ARBA00023163"/>
    </source>
</evidence>
<sequence length="413" mass="45524">MDATVASVVADAHRRQWGFVLAATVRVTRDLDLAEECVQEAYAQALTQWAGGGVPDRPEAWLTTVARRRAVDVVRRRDTLRDKLPLLAEDDTAPPADQDIAGRDIPDDRLRLIFTCCHPSLDVDTRVGLTLRLVCGLSTAETARALLVSEPAMAARITRGKKKIKAARIPYREPPPEELPARVDAVLDVVHLVFSTGYTAPSGDRLQRRDLVERAEHLARVLHQLLPGRSGPAGLLALILLTDARRHTRTRPDGSLAPLSEQDRTRWDAAQIQEGLRLAGTALRHRPPTRYALMAAVAAVHARAPGWEATDWPRIVDLYDTMLRVWPSPVVALNRAIAVGQARGPAAGLAALDELVAERQLAGYQYLAAARADFLRRLGRAGEARTAYREALRVTENAVEREFLESRLEELGD</sequence>
<dbReference type="RefSeq" id="WP_058941405.1">
    <property type="nucleotide sequence ID" value="NZ_LNSV01000013.1"/>
</dbReference>
<dbReference type="Proteomes" id="UP000054011">
    <property type="component" value="Unassembled WGS sequence"/>
</dbReference>
<evidence type="ECO:0000259" key="5">
    <source>
        <dbReference type="Pfam" id="PF04542"/>
    </source>
</evidence>
<evidence type="ECO:0000259" key="7">
    <source>
        <dbReference type="Pfam" id="PF20239"/>
    </source>
</evidence>
<feature type="domain" description="RNA polymerase sigma factor 70 region 4 type 2" evidence="6">
    <location>
        <begin position="113"/>
        <end position="164"/>
    </location>
</feature>
<keyword evidence="4" id="KW-0804">Transcription</keyword>
<dbReference type="SUPFAM" id="SSF88946">
    <property type="entry name" value="Sigma2 domain of RNA polymerase sigma factors"/>
    <property type="match status" value="1"/>
</dbReference>